<sequence length="340" mass="36816">MKKILLSVIIFASIFNSYSQTYKLSKKISTSGNDGWDYLAVDDVAQHLFVSHGNMVNVIDLKSDKTIATIPDTKGVHGIAVANDLNKAFISNGKDNSITIVNLKTFELLEKVKITGVKPDAILNDQFSRKVFIYNAESNDATVIDANTNKVVKTIPLGGKPEFSVTNTKGLIYVNIENKNEIKTINASTLKVTNTWSIVPGDEPSGLAIDLVTNRLFSVCSNNLMIIVNAKNGKIIKTLPIGDGCDGVVFDAKKKLIFASNGEGTITVVKESNANTFSILETVKSQKGARTIALNKTTNQLYLPSADFGLKPEPTTENPKPRAGIVPNSFVVLVVEPISK</sequence>
<protein>
    <submittedName>
        <fullName evidence="3">40-residue YVTN family beta-propeller repeat-containing protein</fullName>
    </submittedName>
</protein>
<proteinExistence type="predicted"/>
<dbReference type="Proteomes" id="UP000236737">
    <property type="component" value="Unassembled WGS sequence"/>
</dbReference>
<evidence type="ECO:0000259" key="2">
    <source>
        <dbReference type="Pfam" id="PF21783"/>
    </source>
</evidence>
<dbReference type="NCBIfam" id="TIGR02276">
    <property type="entry name" value="beta_rpt_yvtn"/>
    <property type="match status" value="1"/>
</dbReference>
<accession>A0A1H6A1V7</accession>
<dbReference type="InterPro" id="IPR011964">
    <property type="entry name" value="YVTN_b-propeller_repeat"/>
</dbReference>
<dbReference type="RefSeq" id="WP_104000679.1">
    <property type="nucleotide sequence ID" value="NZ_FNVP01000013.1"/>
</dbReference>
<evidence type="ECO:0000313" key="3">
    <source>
        <dbReference type="EMBL" id="SEG42708.1"/>
    </source>
</evidence>
<dbReference type="EMBL" id="FNVP01000013">
    <property type="protein sequence ID" value="SEG42708.1"/>
    <property type="molecule type" value="Genomic_DNA"/>
</dbReference>
<name>A0A1H6A1V7_9FLAO</name>
<evidence type="ECO:0000256" key="1">
    <source>
        <dbReference type="ARBA" id="ARBA00022729"/>
    </source>
</evidence>
<dbReference type="InterPro" id="IPR048433">
    <property type="entry name" value="YNCE-like_beta-prop"/>
</dbReference>
<feature type="domain" description="YNCE-like beta-propeller" evidence="2">
    <location>
        <begin position="38"/>
        <end position="162"/>
    </location>
</feature>
<organism evidence="3 4">
    <name type="scientific">Flavobacterium urumqiense</name>
    <dbReference type="NCBI Taxonomy" id="935224"/>
    <lineage>
        <taxon>Bacteria</taxon>
        <taxon>Pseudomonadati</taxon>
        <taxon>Bacteroidota</taxon>
        <taxon>Flavobacteriia</taxon>
        <taxon>Flavobacteriales</taxon>
        <taxon>Flavobacteriaceae</taxon>
        <taxon>Flavobacterium</taxon>
    </lineage>
</organism>
<dbReference type="SUPFAM" id="SSF51004">
    <property type="entry name" value="C-terminal (heme d1) domain of cytochrome cd1-nitrite reductase"/>
    <property type="match status" value="1"/>
</dbReference>
<dbReference type="OrthoDB" id="7187796at2"/>
<dbReference type="AlphaFoldDB" id="A0A1H6A1V7"/>
<dbReference type="InterPro" id="IPR051200">
    <property type="entry name" value="Host-pathogen_enzymatic-act"/>
</dbReference>
<dbReference type="InterPro" id="IPR015943">
    <property type="entry name" value="WD40/YVTN_repeat-like_dom_sf"/>
</dbReference>
<dbReference type="PANTHER" id="PTHR47197">
    <property type="entry name" value="PROTEIN NIRF"/>
    <property type="match status" value="1"/>
</dbReference>
<gene>
    <name evidence="3" type="ORF">SAMN04488130_11324</name>
</gene>
<dbReference type="Gene3D" id="2.130.10.10">
    <property type="entry name" value="YVTN repeat-like/Quinoprotein amine dehydrogenase"/>
    <property type="match status" value="2"/>
</dbReference>
<dbReference type="Pfam" id="PF21783">
    <property type="entry name" value="YNCE"/>
    <property type="match status" value="1"/>
</dbReference>
<keyword evidence="4" id="KW-1185">Reference proteome</keyword>
<evidence type="ECO:0000313" key="4">
    <source>
        <dbReference type="Proteomes" id="UP000236737"/>
    </source>
</evidence>
<dbReference type="InterPro" id="IPR011048">
    <property type="entry name" value="Haem_d1_sf"/>
</dbReference>
<reference evidence="4" key="1">
    <citation type="submission" date="2016-10" db="EMBL/GenBank/DDBJ databases">
        <authorList>
            <person name="Varghese N."/>
            <person name="Submissions S."/>
        </authorList>
    </citation>
    <scope>NUCLEOTIDE SEQUENCE [LARGE SCALE GENOMIC DNA]</scope>
    <source>
        <strain evidence="4">CGMCC 1.9230</strain>
    </source>
</reference>
<dbReference type="PANTHER" id="PTHR47197:SF3">
    <property type="entry name" value="DIHYDRO-HEME D1 DEHYDROGENASE"/>
    <property type="match status" value="1"/>
</dbReference>
<keyword evidence="1" id="KW-0732">Signal</keyword>